<dbReference type="WBParaSite" id="ES5_v2.g977.t1">
    <property type="protein sequence ID" value="ES5_v2.g977.t1"/>
    <property type="gene ID" value="ES5_v2.g977"/>
</dbReference>
<organism evidence="1 2">
    <name type="scientific">Panagrolaimus sp. ES5</name>
    <dbReference type="NCBI Taxonomy" id="591445"/>
    <lineage>
        <taxon>Eukaryota</taxon>
        <taxon>Metazoa</taxon>
        <taxon>Ecdysozoa</taxon>
        <taxon>Nematoda</taxon>
        <taxon>Chromadorea</taxon>
        <taxon>Rhabditida</taxon>
        <taxon>Tylenchina</taxon>
        <taxon>Panagrolaimomorpha</taxon>
        <taxon>Panagrolaimoidea</taxon>
        <taxon>Panagrolaimidae</taxon>
        <taxon>Panagrolaimus</taxon>
    </lineage>
</organism>
<protein>
    <submittedName>
        <fullName evidence="2">Uncharacterized protein</fullName>
    </submittedName>
</protein>
<name>A0AC34GXS9_9BILA</name>
<accession>A0AC34GXS9</accession>
<reference evidence="2" key="1">
    <citation type="submission" date="2022-11" db="UniProtKB">
        <authorList>
            <consortium name="WormBaseParasite"/>
        </authorList>
    </citation>
    <scope>IDENTIFICATION</scope>
</reference>
<proteinExistence type="predicted"/>
<dbReference type="Proteomes" id="UP000887579">
    <property type="component" value="Unplaced"/>
</dbReference>
<evidence type="ECO:0000313" key="1">
    <source>
        <dbReference type="Proteomes" id="UP000887579"/>
    </source>
</evidence>
<sequence length="202" mass="22805">MDKPGPSSKKPRMDESPSISTAAVPKKKKLVIENERTDELFTGLVCPVLYGTKIKDVVVMGFPNPQFYKAKKLSKEEIGVAYYDTDSKKLRLNKISACDLLRIRKTPCTECVGFNLFPEMVPENEATICQYIKHIQNAHLQHKYADDVGTLSQSLGGVSISLCDDIVEEDTNWLNKYRENFEPVIKDVKDLIELLLDSSSIF</sequence>
<evidence type="ECO:0000313" key="2">
    <source>
        <dbReference type="WBParaSite" id="ES5_v2.g977.t1"/>
    </source>
</evidence>